<keyword evidence="3" id="KW-1133">Transmembrane helix</keyword>
<name>V6J1J2_9BACL</name>
<evidence type="ECO:0000256" key="3">
    <source>
        <dbReference type="SAM" id="Phobius"/>
    </source>
</evidence>
<dbReference type="NCBIfam" id="TIGR02532">
    <property type="entry name" value="IV_pilin_GFxxxE"/>
    <property type="match status" value="1"/>
</dbReference>
<dbReference type="SUPFAM" id="SSF54523">
    <property type="entry name" value="Pili subunits"/>
    <property type="match status" value="1"/>
</dbReference>
<dbReference type="AlphaFoldDB" id="V6J1J2"/>
<protein>
    <recommendedName>
        <fullName evidence="6">Prepilin-type N-terminal cleavage/methylation domain-containing protein</fullName>
    </recommendedName>
</protein>
<evidence type="ECO:0000313" key="5">
    <source>
        <dbReference type="Proteomes" id="UP000018296"/>
    </source>
</evidence>
<evidence type="ECO:0000256" key="1">
    <source>
        <dbReference type="ARBA" id="ARBA00004241"/>
    </source>
</evidence>
<evidence type="ECO:0000256" key="2">
    <source>
        <dbReference type="ARBA" id="ARBA00023287"/>
    </source>
</evidence>
<keyword evidence="3" id="KW-0812">Transmembrane</keyword>
<dbReference type="InterPro" id="IPR012902">
    <property type="entry name" value="N_methyl_site"/>
</dbReference>
<evidence type="ECO:0008006" key="6">
    <source>
        <dbReference type="Google" id="ProtNLM"/>
    </source>
</evidence>
<gene>
    <name evidence="4" type="ORF">P343_00630</name>
</gene>
<feature type="transmembrane region" description="Helical" evidence="3">
    <location>
        <begin position="6"/>
        <end position="31"/>
    </location>
</feature>
<evidence type="ECO:0000313" key="4">
    <source>
        <dbReference type="EMBL" id="EST13660.1"/>
    </source>
</evidence>
<dbReference type="GO" id="GO:0009986">
    <property type="term" value="C:cell surface"/>
    <property type="evidence" value="ECO:0007669"/>
    <property type="project" value="UniProtKB-SubCell"/>
</dbReference>
<dbReference type="NCBIfam" id="NF040982">
    <property type="entry name" value="ComGD"/>
    <property type="match status" value="1"/>
</dbReference>
<comment type="subcellular location">
    <subcellularLocation>
        <location evidence="1">Cell surface</location>
    </subcellularLocation>
</comment>
<dbReference type="PIRSF" id="PIRSF021292">
    <property type="entry name" value="Competence_ComGD"/>
    <property type="match status" value="1"/>
</dbReference>
<dbReference type="EMBL" id="AWTC01000001">
    <property type="protein sequence ID" value="EST13660.1"/>
    <property type="molecule type" value="Genomic_DNA"/>
</dbReference>
<dbReference type="Proteomes" id="UP000018296">
    <property type="component" value="Unassembled WGS sequence"/>
</dbReference>
<keyword evidence="3" id="KW-0472">Membrane</keyword>
<dbReference type="eggNOG" id="COG4970">
    <property type="taxonomic scope" value="Bacteria"/>
</dbReference>
<dbReference type="GO" id="GO:0030420">
    <property type="term" value="P:establishment of competence for transformation"/>
    <property type="evidence" value="ECO:0007669"/>
    <property type="project" value="UniProtKB-KW"/>
</dbReference>
<sequence length="145" mass="16671">MLRNQAGFTLLEMLIVLSIACIIGPLTFLTFSHWSDEITLRHFTEDIEDMIQDAQIEAITQSQLVHIVFNNQDHYYYVSRSNEIEKSDMNRRIMIYNSVGETTITINRLGHFSQSGTFTISMGSIRYKLVMLLGQGRVYIEKVSG</sequence>
<dbReference type="Pfam" id="PF07963">
    <property type="entry name" value="N_methyl"/>
    <property type="match status" value="1"/>
</dbReference>
<dbReference type="PATRIC" id="fig|1395513.3.peg.128"/>
<reference evidence="4 5" key="1">
    <citation type="journal article" date="2013" name="Genome Announc.">
        <title>Genome Sequence of Sporolactobacillus laevolacticus DSM442, an Efficient Polymer-Grade D-Lactate Producer from Agricultural Waste Cottonseed as a Nitrogen Source.</title>
        <authorList>
            <person name="Wang H."/>
            <person name="Wang L."/>
            <person name="Ju J."/>
            <person name="Yu B."/>
            <person name="Ma Y."/>
        </authorList>
    </citation>
    <scope>NUCLEOTIDE SEQUENCE [LARGE SCALE GENOMIC DNA]</scope>
    <source>
        <strain evidence="4 5">DSM 442</strain>
    </source>
</reference>
<accession>V6J1J2</accession>
<organism evidence="4 5">
    <name type="scientific">Sporolactobacillus laevolacticus DSM 442</name>
    <dbReference type="NCBI Taxonomy" id="1395513"/>
    <lineage>
        <taxon>Bacteria</taxon>
        <taxon>Bacillati</taxon>
        <taxon>Bacillota</taxon>
        <taxon>Bacilli</taxon>
        <taxon>Bacillales</taxon>
        <taxon>Sporolactobacillaceae</taxon>
        <taxon>Sporolactobacillus</taxon>
    </lineage>
</organism>
<keyword evidence="2" id="KW-0178">Competence</keyword>
<dbReference type="InterPro" id="IPR016785">
    <property type="entry name" value="ComGD"/>
</dbReference>
<dbReference type="InterPro" id="IPR045584">
    <property type="entry name" value="Pilin-like"/>
</dbReference>
<dbReference type="STRING" id="1395513.P343_00630"/>
<proteinExistence type="predicted"/>
<comment type="caution">
    <text evidence="4">The sequence shown here is derived from an EMBL/GenBank/DDBJ whole genome shotgun (WGS) entry which is preliminary data.</text>
</comment>
<keyword evidence="5" id="KW-1185">Reference proteome</keyword>